<reference evidence="4" key="1">
    <citation type="submission" date="2016-10" db="EMBL/GenBank/DDBJ databases">
        <authorList>
            <person name="Varghese N."/>
            <person name="Submissions S."/>
        </authorList>
    </citation>
    <scope>NUCLEOTIDE SEQUENCE [LARGE SCALE GENOMIC DNA]</scope>
    <source>
        <strain evidence="4">DSM 11593</strain>
    </source>
</reference>
<protein>
    <submittedName>
        <fullName evidence="3">META domain-containing protein</fullName>
    </submittedName>
</protein>
<dbReference type="AlphaFoldDB" id="A0A1H6KA09"/>
<evidence type="ECO:0000313" key="4">
    <source>
        <dbReference type="Proteomes" id="UP000199125"/>
    </source>
</evidence>
<keyword evidence="4" id="KW-1185">Reference proteome</keyword>
<feature type="chain" id="PRO_5011502491" evidence="1">
    <location>
        <begin position="22"/>
        <end position="141"/>
    </location>
</feature>
<dbReference type="Pfam" id="PF03724">
    <property type="entry name" value="META"/>
    <property type="match status" value="1"/>
</dbReference>
<name>A0A1H6KA09_9RHOB</name>
<dbReference type="STRING" id="65735.SAMN04488075_0850"/>
<dbReference type="RefSeq" id="WP_090845547.1">
    <property type="nucleotide sequence ID" value="NZ_FNXG01000001.1"/>
</dbReference>
<evidence type="ECO:0000259" key="2">
    <source>
        <dbReference type="Pfam" id="PF03724"/>
    </source>
</evidence>
<dbReference type="Proteomes" id="UP000199125">
    <property type="component" value="Unassembled WGS sequence"/>
</dbReference>
<dbReference type="EMBL" id="FNXG01000001">
    <property type="protein sequence ID" value="SEH69932.1"/>
    <property type="molecule type" value="Genomic_DNA"/>
</dbReference>
<keyword evidence="1" id="KW-0732">Signal</keyword>
<dbReference type="Gene3D" id="2.40.128.270">
    <property type="match status" value="1"/>
</dbReference>
<dbReference type="PROSITE" id="PS51257">
    <property type="entry name" value="PROKAR_LIPOPROTEIN"/>
    <property type="match status" value="1"/>
</dbReference>
<accession>A0A1H6KA09</accession>
<evidence type="ECO:0000313" key="3">
    <source>
        <dbReference type="EMBL" id="SEH69932.1"/>
    </source>
</evidence>
<organism evidence="3 4">
    <name type="scientific">Paracoccus alkenifer</name>
    <dbReference type="NCBI Taxonomy" id="65735"/>
    <lineage>
        <taxon>Bacteria</taxon>
        <taxon>Pseudomonadati</taxon>
        <taxon>Pseudomonadota</taxon>
        <taxon>Alphaproteobacteria</taxon>
        <taxon>Rhodobacterales</taxon>
        <taxon>Paracoccaceae</taxon>
        <taxon>Paracoccus</taxon>
    </lineage>
</organism>
<evidence type="ECO:0000256" key="1">
    <source>
        <dbReference type="SAM" id="SignalP"/>
    </source>
</evidence>
<gene>
    <name evidence="3" type="ORF">SAMN04488075_0850</name>
</gene>
<feature type="signal peptide" evidence="1">
    <location>
        <begin position="1"/>
        <end position="21"/>
    </location>
</feature>
<dbReference type="InterPro" id="IPR038670">
    <property type="entry name" value="HslJ-like_sf"/>
</dbReference>
<sequence length="141" mass="14607">MTSAIRVAAAAAALAGLAACAPTQPGLPHDGTGFEGGVPFGTYTIVGFGQEAVPTRDGHVRLTPGQITGQGPCNSFTATNTATLPQIHVSQMHWTDNPCGHKGFEARFFEALTQASAAEWSGGVLKIQSPLGWMTLERSGN</sequence>
<dbReference type="InterPro" id="IPR005184">
    <property type="entry name" value="DUF306_Meta_HslJ"/>
</dbReference>
<dbReference type="OrthoDB" id="7777568at2"/>
<proteinExistence type="predicted"/>
<feature type="domain" description="DUF306" evidence="2">
    <location>
        <begin position="41"/>
        <end position="128"/>
    </location>
</feature>